<reference evidence="2 3" key="1">
    <citation type="submission" date="2023-11" db="EMBL/GenBank/DDBJ databases">
        <title>Halocaridina rubra genome assembly.</title>
        <authorList>
            <person name="Smith C."/>
        </authorList>
    </citation>
    <scope>NUCLEOTIDE SEQUENCE [LARGE SCALE GENOMIC DNA]</scope>
    <source>
        <strain evidence="2">EP-1</strain>
        <tissue evidence="2">Whole</tissue>
    </source>
</reference>
<organism evidence="2 3">
    <name type="scientific">Halocaridina rubra</name>
    <name type="common">Hawaiian red shrimp</name>
    <dbReference type="NCBI Taxonomy" id="373956"/>
    <lineage>
        <taxon>Eukaryota</taxon>
        <taxon>Metazoa</taxon>
        <taxon>Ecdysozoa</taxon>
        <taxon>Arthropoda</taxon>
        <taxon>Crustacea</taxon>
        <taxon>Multicrustacea</taxon>
        <taxon>Malacostraca</taxon>
        <taxon>Eumalacostraca</taxon>
        <taxon>Eucarida</taxon>
        <taxon>Decapoda</taxon>
        <taxon>Pleocyemata</taxon>
        <taxon>Caridea</taxon>
        <taxon>Atyoidea</taxon>
        <taxon>Atyidae</taxon>
        <taxon>Halocaridina</taxon>
    </lineage>
</organism>
<gene>
    <name evidence="2" type="ORF">SK128_021166</name>
</gene>
<evidence type="ECO:0000313" key="3">
    <source>
        <dbReference type="Proteomes" id="UP001381693"/>
    </source>
</evidence>
<dbReference type="Proteomes" id="UP001381693">
    <property type="component" value="Unassembled WGS sequence"/>
</dbReference>
<feature type="compositionally biased region" description="Basic and acidic residues" evidence="1">
    <location>
        <begin position="214"/>
        <end position="226"/>
    </location>
</feature>
<accession>A0AAN9A891</accession>
<dbReference type="EMBL" id="JAXCGZ010012530">
    <property type="protein sequence ID" value="KAK7073537.1"/>
    <property type="molecule type" value="Genomic_DNA"/>
</dbReference>
<evidence type="ECO:0000313" key="2">
    <source>
        <dbReference type="EMBL" id="KAK7073537.1"/>
    </source>
</evidence>
<feature type="region of interest" description="Disordered" evidence="1">
    <location>
        <begin position="210"/>
        <end position="305"/>
    </location>
</feature>
<protein>
    <submittedName>
        <fullName evidence="2">Uncharacterized protein</fullName>
    </submittedName>
</protein>
<dbReference type="AlphaFoldDB" id="A0AAN9A891"/>
<feature type="compositionally biased region" description="Low complexity" evidence="1">
    <location>
        <begin position="284"/>
        <end position="301"/>
    </location>
</feature>
<sequence length="395" mass="43301">MMPHSPISRTESGSVSAIKHFIFGGGLDPSRSLTEDTGGETKRGIKTQVFRAQVLRSQVLRPQVFKSQIIKSKINRSPKYVPGVNEDDVNFPNNLRIPKCDTNQSNSANKSPVAKVNNLRSPSFRCQVVKQNVVDRSNSPIYGSTPNLAMSTECGDRVSRPFLLGMSGTLPRNYRRNHSRELREGTSHTVSSSSTLTPRYLLSGATCMSSEVTPELKESSESETRSHRPLLRTASDSEAAKRYILHQDNPTYGCSPNSGVVSRKSTKLLPSTPETQRTSEKSRVSPGSSSKEGSRKGSSSRQVNSVTLQIENGLFATVKETKGGQPRDRRPLDLSTALAAPPPPPGLIIVKKERLEDHVVEDDVNNGWRTATVSMSGTFLARCVKIEDLAEPNRN</sequence>
<keyword evidence="3" id="KW-1185">Reference proteome</keyword>
<proteinExistence type="predicted"/>
<feature type="compositionally biased region" description="Basic and acidic residues" evidence="1">
    <location>
        <begin position="319"/>
        <end position="332"/>
    </location>
</feature>
<name>A0AAN9A891_HALRR</name>
<comment type="caution">
    <text evidence="2">The sequence shown here is derived from an EMBL/GenBank/DDBJ whole genome shotgun (WGS) entry which is preliminary data.</text>
</comment>
<feature type="region of interest" description="Disordered" evidence="1">
    <location>
        <begin position="319"/>
        <end position="345"/>
    </location>
</feature>
<feature type="compositionally biased region" description="Polar residues" evidence="1">
    <location>
        <begin position="248"/>
        <end position="260"/>
    </location>
</feature>
<evidence type="ECO:0000256" key="1">
    <source>
        <dbReference type="SAM" id="MobiDB-lite"/>
    </source>
</evidence>